<evidence type="ECO:0000256" key="1">
    <source>
        <dbReference type="ARBA" id="ARBA00006638"/>
    </source>
</evidence>
<dbReference type="OrthoDB" id="206565at2759"/>
<keyword evidence="3" id="KW-0234">DNA repair</keyword>
<evidence type="ECO:0000313" key="5">
    <source>
        <dbReference type="Proteomes" id="UP000000267"/>
    </source>
</evidence>
<sequence length="182" mass="20623">MPIVIPIQIMYQSILDNKNIFNDVGRRSFSDGKLFERGLKSNDGFLYEKPLVIRSDWAASSIAKFKELIENSTCDIHHSGRYGKHNLYKLISLTELLFYANDAFGDSKWTIDVIDSNSIKNEVFDKSNIFVESQVRITLKDGTSSQAIGIAFLTSKNEKSLDDAKKIAYNDALKQVLLSFIK</sequence>
<dbReference type="InParanoid" id="A7TGG1"/>
<dbReference type="EMBL" id="DS480386">
    <property type="protein sequence ID" value="EDO18731.1"/>
    <property type="molecule type" value="Genomic_DNA"/>
</dbReference>
<dbReference type="InterPro" id="IPR041247">
    <property type="entry name" value="Rad52_fam"/>
</dbReference>
<evidence type="ECO:0000256" key="2">
    <source>
        <dbReference type="ARBA" id="ARBA00022763"/>
    </source>
</evidence>
<dbReference type="Proteomes" id="UP000000267">
    <property type="component" value="Unassembled WGS sequence"/>
</dbReference>
<dbReference type="GO" id="GO:0006302">
    <property type="term" value="P:double-strand break repair"/>
    <property type="evidence" value="ECO:0007669"/>
    <property type="project" value="UniProtKB-ARBA"/>
</dbReference>
<gene>
    <name evidence="4" type="ORF">Kpol_1055p88</name>
</gene>
<dbReference type="PhylomeDB" id="A7TGG1"/>
<dbReference type="InterPro" id="IPR042525">
    <property type="entry name" value="Rad52_Rad59_Rad22_sf"/>
</dbReference>
<proteinExistence type="inferred from homology"/>
<dbReference type="KEGG" id="vpo:Kpol_1055p88"/>
<evidence type="ECO:0000256" key="3">
    <source>
        <dbReference type="ARBA" id="ARBA00023204"/>
    </source>
</evidence>
<protein>
    <submittedName>
        <fullName evidence="4">Uncharacterized protein</fullName>
    </submittedName>
</protein>
<accession>A7TGG1</accession>
<dbReference type="GO" id="GO:0006310">
    <property type="term" value="P:DNA recombination"/>
    <property type="evidence" value="ECO:0007669"/>
    <property type="project" value="UniProtKB-ARBA"/>
</dbReference>
<dbReference type="HOGENOM" id="CLU_1483077_0_0_1"/>
<evidence type="ECO:0000313" key="4">
    <source>
        <dbReference type="EMBL" id="EDO18731.1"/>
    </source>
</evidence>
<keyword evidence="5" id="KW-1185">Reference proteome</keyword>
<dbReference type="AlphaFoldDB" id="A7TGG1"/>
<dbReference type="Pfam" id="PF04098">
    <property type="entry name" value="Rad52_Rad22"/>
    <property type="match status" value="1"/>
</dbReference>
<dbReference type="Gene3D" id="3.30.390.80">
    <property type="entry name" value="DNA repair protein Rad52/59/22"/>
    <property type="match status" value="1"/>
</dbReference>
<reference evidence="4 5" key="1">
    <citation type="journal article" date="2007" name="Proc. Natl. Acad. Sci. U.S.A.">
        <title>Independent sorting-out of thousands of duplicated gene pairs in two yeast species descended from a whole-genome duplication.</title>
        <authorList>
            <person name="Scannell D.R."/>
            <person name="Frank A.C."/>
            <person name="Conant G.C."/>
            <person name="Byrne K.P."/>
            <person name="Woolfit M."/>
            <person name="Wolfe K.H."/>
        </authorList>
    </citation>
    <scope>NUCLEOTIDE SEQUENCE [LARGE SCALE GENOMIC DNA]</scope>
    <source>
        <strain evidence="5">ATCC 22028 / DSM 70294 / BCRC 21397 / CBS 2163 / NBRC 10782 / NRRL Y-8283 / UCD 57-17</strain>
    </source>
</reference>
<dbReference type="RefSeq" id="XP_001646589.1">
    <property type="nucleotide sequence ID" value="XM_001646539.1"/>
</dbReference>
<dbReference type="GeneID" id="5547041"/>
<dbReference type="SUPFAM" id="SSF54768">
    <property type="entry name" value="dsRNA-binding domain-like"/>
    <property type="match status" value="1"/>
</dbReference>
<organism evidence="5">
    <name type="scientific">Vanderwaltozyma polyspora (strain ATCC 22028 / DSM 70294 / BCRC 21397 / CBS 2163 / NBRC 10782 / NRRL Y-8283 / UCD 57-17)</name>
    <name type="common">Kluyveromyces polysporus</name>
    <dbReference type="NCBI Taxonomy" id="436907"/>
    <lineage>
        <taxon>Eukaryota</taxon>
        <taxon>Fungi</taxon>
        <taxon>Dikarya</taxon>
        <taxon>Ascomycota</taxon>
        <taxon>Saccharomycotina</taxon>
        <taxon>Saccharomycetes</taxon>
        <taxon>Saccharomycetales</taxon>
        <taxon>Saccharomycetaceae</taxon>
        <taxon>Vanderwaltozyma</taxon>
    </lineage>
</organism>
<comment type="similarity">
    <text evidence="1">Belongs to the RAD52 family.</text>
</comment>
<keyword evidence="2" id="KW-0227">DNA damage</keyword>
<dbReference type="eggNOG" id="KOG4141">
    <property type="taxonomic scope" value="Eukaryota"/>
</dbReference>
<name>A7TGG1_VANPO</name>
<dbReference type="STRING" id="436907.A7TGG1"/>